<evidence type="ECO:0000313" key="7">
    <source>
        <dbReference type="EMBL" id="OGM05506.1"/>
    </source>
</evidence>
<name>A0A1F7WRS9_9BACT</name>
<organism evidence="7 8">
    <name type="scientific">Candidatus Woesebacteria bacterium GWB1_43_5</name>
    <dbReference type="NCBI Taxonomy" id="1802474"/>
    <lineage>
        <taxon>Bacteria</taxon>
        <taxon>Candidatus Woeseibacteriota</taxon>
    </lineage>
</organism>
<comment type="subcellular location">
    <subcellularLocation>
        <location evidence="1">Membrane</location>
        <topology evidence="1">Multi-pass membrane protein</topology>
    </subcellularLocation>
</comment>
<proteinExistence type="predicted"/>
<evidence type="ECO:0000256" key="2">
    <source>
        <dbReference type="ARBA" id="ARBA00022692"/>
    </source>
</evidence>
<evidence type="ECO:0000313" key="8">
    <source>
        <dbReference type="Proteomes" id="UP000178812"/>
    </source>
</evidence>
<protein>
    <recommendedName>
        <fullName evidence="6">O-antigen ligase-related domain-containing protein</fullName>
    </recommendedName>
</protein>
<feature type="transmembrane region" description="Helical" evidence="5">
    <location>
        <begin position="367"/>
        <end position="386"/>
    </location>
</feature>
<keyword evidence="2 5" id="KW-0812">Transmembrane</keyword>
<evidence type="ECO:0000256" key="1">
    <source>
        <dbReference type="ARBA" id="ARBA00004141"/>
    </source>
</evidence>
<accession>A0A1F7WRS9</accession>
<reference evidence="7 8" key="1">
    <citation type="journal article" date="2016" name="Nat. Commun.">
        <title>Thousands of microbial genomes shed light on interconnected biogeochemical processes in an aquifer system.</title>
        <authorList>
            <person name="Anantharaman K."/>
            <person name="Brown C.T."/>
            <person name="Hug L.A."/>
            <person name="Sharon I."/>
            <person name="Castelle C.J."/>
            <person name="Probst A.J."/>
            <person name="Thomas B.C."/>
            <person name="Singh A."/>
            <person name="Wilkins M.J."/>
            <person name="Karaoz U."/>
            <person name="Brodie E.L."/>
            <person name="Williams K.H."/>
            <person name="Hubbard S.S."/>
            <person name="Banfield J.F."/>
        </authorList>
    </citation>
    <scope>NUCLEOTIDE SEQUENCE [LARGE SCALE GENOMIC DNA]</scope>
</reference>
<feature type="transmembrane region" description="Helical" evidence="5">
    <location>
        <begin position="427"/>
        <end position="444"/>
    </location>
</feature>
<dbReference type="PANTHER" id="PTHR37422:SF23">
    <property type="entry name" value="TEICHURONIC ACID BIOSYNTHESIS PROTEIN TUAE"/>
    <property type="match status" value="1"/>
</dbReference>
<keyword evidence="3 5" id="KW-1133">Transmembrane helix</keyword>
<comment type="caution">
    <text evidence="7">The sequence shown here is derived from an EMBL/GenBank/DDBJ whole genome shotgun (WGS) entry which is preliminary data.</text>
</comment>
<dbReference type="EMBL" id="MGFM01000035">
    <property type="protein sequence ID" value="OGM05506.1"/>
    <property type="molecule type" value="Genomic_DNA"/>
</dbReference>
<dbReference type="GO" id="GO:0016020">
    <property type="term" value="C:membrane"/>
    <property type="evidence" value="ECO:0007669"/>
    <property type="project" value="UniProtKB-SubCell"/>
</dbReference>
<dbReference type="AlphaFoldDB" id="A0A1F7WRS9"/>
<dbReference type="InterPro" id="IPR051533">
    <property type="entry name" value="WaaL-like"/>
</dbReference>
<dbReference type="InterPro" id="IPR007016">
    <property type="entry name" value="O-antigen_ligase-rel_domated"/>
</dbReference>
<evidence type="ECO:0000256" key="3">
    <source>
        <dbReference type="ARBA" id="ARBA00022989"/>
    </source>
</evidence>
<feature type="transmembrane region" description="Helical" evidence="5">
    <location>
        <begin position="185"/>
        <end position="203"/>
    </location>
</feature>
<gene>
    <name evidence="7" type="ORF">A2125_00315</name>
</gene>
<dbReference type="Pfam" id="PF04932">
    <property type="entry name" value="Wzy_C"/>
    <property type="match status" value="1"/>
</dbReference>
<sequence>MSRENLQKLFLAGILLGVPLYQKFPLLEVPGTFVRIRIEDFLIFFISIYVAVHYLPRLNLFFKKSLERSIILFWIVGLVSLVSAIFVTKTVIPHIGFLHWARRVEYMIVVFFALSLIKSKSRDIVDFTVKLLLIATFAVFIYGVGQKYFHWPVIITQNEQYSKGIALRFVPGAHLTSTFAGHYDLASFMVLVLPVFVASFFVIRGRISKFLLFTAVLVGLWVLANTLSRTSVVSYFFAVGLALFLIKKYKEIVAVFLVSLVVFSFSSNLFDRYLRIIEVARENLTKIMFVVPAPVLAQTEPLPSRISSQSPTPTPIAVFEDRSTSIRFNVEWPRAIRAFKKNPILGTGYSSITLATDNDYLRALGEIGILGMFSFLLVIALVFLEVRGVYPLTRNFTGLELGFAAGVVGATVGVLVNAVFIDVFESSKLAIIFWLMIGILVCLVRSEKYQKNA</sequence>
<feature type="transmembrane region" description="Helical" evidence="5">
    <location>
        <begin position="70"/>
        <end position="88"/>
    </location>
</feature>
<evidence type="ECO:0000256" key="5">
    <source>
        <dbReference type="SAM" id="Phobius"/>
    </source>
</evidence>
<evidence type="ECO:0000256" key="4">
    <source>
        <dbReference type="ARBA" id="ARBA00023136"/>
    </source>
</evidence>
<feature type="transmembrane region" description="Helical" evidence="5">
    <location>
        <begin position="252"/>
        <end position="270"/>
    </location>
</feature>
<feature type="transmembrane region" description="Helical" evidence="5">
    <location>
        <begin position="124"/>
        <end position="144"/>
    </location>
</feature>
<feature type="transmembrane region" description="Helical" evidence="5">
    <location>
        <begin position="398"/>
        <end position="421"/>
    </location>
</feature>
<keyword evidence="4 5" id="KW-0472">Membrane</keyword>
<dbReference type="Proteomes" id="UP000178812">
    <property type="component" value="Unassembled WGS sequence"/>
</dbReference>
<feature type="transmembrane region" description="Helical" evidence="5">
    <location>
        <begin position="41"/>
        <end position="58"/>
    </location>
</feature>
<evidence type="ECO:0000259" key="6">
    <source>
        <dbReference type="Pfam" id="PF04932"/>
    </source>
</evidence>
<dbReference type="PANTHER" id="PTHR37422">
    <property type="entry name" value="TEICHURONIC ACID BIOSYNTHESIS PROTEIN TUAE"/>
    <property type="match status" value="1"/>
</dbReference>
<feature type="domain" description="O-antigen ligase-related" evidence="6">
    <location>
        <begin position="215"/>
        <end position="376"/>
    </location>
</feature>
<feature type="transmembrane region" description="Helical" evidence="5">
    <location>
        <begin position="210"/>
        <end position="226"/>
    </location>
</feature>